<evidence type="ECO:0000313" key="10">
    <source>
        <dbReference type="Proteomes" id="UP001209570"/>
    </source>
</evidence>
<keyword evidence="8" id="KW-0472">Membrane</keyword>
<evidence type="ECO:0000256" key="4">
    <source>
        <dbReference type="ARBA" id="ARBA00022837"/>
    </source>
</evidence>
<evidence type="ECO:0008006" key="11">
    <source>
        <dbReference type="Google" id="ProtNLM"/>
    </source>
</evidence>
<evidence type="ECO:0000256" key="6">
    <source>
        <dbReference type="PIRSR" id="PIRSR609283-1"/>
    </source>
</evidence>
<dbReference type="GO" id="GO:0045134">
    <property type="term" value="F:UDP phosphatase activity"/>
    <property type="evidence" value="ECO:0007669"/>
    <property type="project" value="TreeGrafter"/>
</dbReference>
<dbReference type="GO" id="GO:0030166">
    <property type="term" value="P:proteoglycan biosynthetic process"/>
    <property type="evidence" value="ECO:0007669"/>
    <property type="project" value="TreeGrafter"/>
</dbReference>
<evidence type="ECO:0000256" key="7">
    <source>
        <dbReference type="SAM" id="MobiDB-lite"/>
    </source>
</evidence>
<evidence type="ECO:0000313" key="9">
    <source>
        <dbReference type="EMBL" id="KAJ0396790.1"/>
    </source>
</evidence>
<name>A0AAD5Q8D8_PYTIN</name>
<comment type="similarity">
    <text evidence="5">Belongs to the apyrase family.</text>
</comment>
<keyword evidence="4 6" id="KW-0106">Calcium</keyword>
<keyword evidence="2 6" id="KW-0479">Metal-binding</keyword>
<accession>A0AAD5Q8D8</accession>
<keyword evidence="8" id="KW-1133">Transmembrane helix</keyword>
<feature type="region of interest" description="Disordered" evidence="7">
    <location>
        <begin position="1"/>
        <end position="38"/>
    </location>
</feature>
<feature type="binding site" evidence="6">
    <location>
        <position position="257"/>
    </location>
    <ligand>
        <name>Ca(2+)</name>
        <dbReference type="ChEBI" id="CHEBI:29108"/>
    </ligand>
</feature>
<keyword evidence="8" id="KW-0812">Transmembrane</keyword>
<feature type="region of interest" description="Disordered" evidence="7">
    <location>
        <begin position="78"/>
        <end position="101"/>
    </location>
</feature>
<dbReference type="Gene3D" id="2.120.10.100">
    <property type="entry name" value="Apyrase"/>
    <property type="match status" value="1"/>
</dbReference>
<comment type="cofactor">
    <cofactor evidence="1 6">
        <name>Ca(2+)</name>
        <dbReference type="ChEBI" id="CHEBI:29108"/>
    </cofactor>
</comment>
<keyword evidence="10" id="KW-1185">Reference proteome</keyword>
<feature type="binding site" evidence="6">
    <location>
        <position position="441"/>
    </location>
    <ligand>
        <name>Ca(2+)</name>
        <dbReference type="ChEBI" id="CHEBI:29108"/>
    </ligand>
</feature>
<feature type="binding site" evidence="6">
    <location>
        <position position="204"/>
    </location>
    <ligand>
        <name>Ca(2+)</name>
        <dbReference type="ChEBI" id="CHEBI:29108"/>
    </ligand>
</feature>
<feature type="transmembrane region" description="Helical" evidence="8">
    <location>
        <begin position="52"/>
        <end position="73"/>
    </location>
</feature>
<dbReference type="InterPro" id="IPR009283">
    <property type="entry name" value="Apyrase"/>
</dbReference>
<dbReference type="EMBL" id="JAKCXM010000279">
    <property type="protein sequence ID" value="KAJ0396790.1"/>
    <property type="molecule type" value="Genomic_DNA"/>
</dbReference>
<evidence type="ECO:0000256" key="3">
    <source>
        <dbReference type="ARBA" id="ARBA00022801"/>
    </source>
</evidence>
<organism evidence="9 10">
    <name type="scientific">Pythium insidiosum</name>
    <name type="common">Pythiosis disease agent</name>
    <dbReference type="NCBI Taxonomy" id="114742"/>
    <lineage>
        <taxon>Eukaryota</taxon>
        <taxon>Sar</taxon>
        <taxon>Stramenopiles</taxon>
        <taxon>Oomycota</taxon>
        <taxon>Peronosporomycetes</taxon>
        <taxon>Pythiales</taxon>
        <taxon>Pythiaceae</taxon>
        <taxon>Pythium</taxon>
    </lineage>
</organism>
<evidence type="ECO:0000256" key="5">
    <source>
        <dbReference type="ARBA" id="ARBA00025738"/>
    </source>
</evidence>
<dbReference type="Proteomes" id="UP001209570">
    <property type="component" value="Unassembled WGS sequence"/>
</dbReference>
<dbReference type="GO" id="GO:0004382">
    <property type="term" value="F:GDP phosphatase activity"/>
    <property type="evidence" value="ECO:0007669"/>
    <property type="project" value="TreeGrafter"/>
</dbReference>
<dbReference type="GO" id="GO:0005509">
    <property type="term" value="F:calcium ion binding"/>
    <property type="evidence" value="ECO:0007669"/>
    <property type="project" value="InterPro"/>
</dbReference>
<dbReference type="PANTHER" id="PTHR13023:SF3">
    <property type="entry name" value="SOLUBLE CALCIUM-ACTIVATED NUCLEOTIDASE 1"/>
    <property type="match status" value="1"/>
</dbReference>
<dbReference type="FunFam" id="2.120.10.100:FF:000001">
    <property type="entry name" value="Soluble calcium-activated nucleotidase 1"/>
    <property type="match status" value="1"/>
</dbReference>
<comment type="caution">
    <text evidence="9">The sequence shown here is derived from an EMBL/GenBank/DDBJ whole genome shotgun (WGS) entry which is preliminary data.</text>
</comment>
<dbReference type="Pfam" id="PF06079">
    <property type="entry name" value="Apyrase"/>
    <property type="match status" value="1"/>
</dbReference>
<dbReference type="AlphaFoldDB" id="A0AAD5Q8D8"/>
<dbReference type="InterPro" id="IPR036258">
    <property type="entry name" value="Apyrase_sf"/>
</dbReference>
<protein>
    <recommendedName>
        <fullName evidence="11">Soluble calcium-activated nucleotidase</fullName>
    </recommendedName>
</protein>
<keyword evidence="3" id="KW-0378">Hydrolase</keyword>
<evidence type="ECO:0000256" key="2">
    <source>
        <dbReference type="ARBA" id="ARBA00022723"/>
    </source>
</evidence>
<dbReference type="PANTHER" id="PTHR13023">
    <property type="entry name" value="APYRASE"/>
    <property type="match status" value="1"/>
</dbReference>
<evidence type="ECO:0000256" key="8">
    <source>
        <dbReference type="SAM" id="Phobius"/>
    </source>
</evidence>
<evidence type="ECO:0000256" key="1">
    <source>
        <dbReference type="ARBA" id="ARBA00001913"/>
    </source>
</evidence>
<gene>
    <name evidence="9" type="ORF">P43SY_007686</name>
</gene>
<proteinExistence type="inferred from homology"/>
<reference evidence="9" key="1">
    <citation type="submission" date="2021-12" db="EMBL/GenBank/DDBJ databases">
        <title>Prjna785345.</title>
        <authorList>
            <person name="Rujirawat T."/>
            <person name="Krajaejun T."/>
        </authorList>
    </citation>
    <scope>NUCLEOTIDE SEQUENCE</scope>
    <source>
        <strain evidence="9">Pi057C3</strain>
    </source>
</reference>
<sequence>MLLGVDDKKKKRKSSSIDYSMWPEHPSSRPSMSMSMASGGGGAVSALSRNRAVVLLAVVVVFMVFSLSTTSLLHVPPSGSFGRGRSSAADSAVSSPNGNGGQLVAFVDPVATPRHRLRHSPADAAPRQPARPMSFGIVAVADLDKKSKLADSKKPAFHSFLQHGTVKITRRGSSSDREDYSVEWGDVQKFTTSMNEAGRGFELSELAWFDGKLLTFDDRTGIVFRLKHFEGGRPVVAIPEHIVMEGDGLTGKGQKHEWATVKDGELYMGSVGKEFTDNDGNVLSDSNLWVAVMDKQGDVRHEDWAANFARIRKALGCEYPGYVIHEAIEWSAVHRKWFVLPRRVSKLPYNDEADEQRGSNKLVVASEDFSSFEVLDVGHVTPLRGFSSFKFVPRTDDSVIIALKSVEVEAEGMQTSFLTVFDIRGNVLMEETELPGGYKFEGLAFEHDWSA</sequence>
<dbReference type="SUPFAM" id="SSF101887">
    <property type="entry name" value="Apyrase"/>
    <property type="match status" value="1"/>
</dbReference>
<feature type="binding site" evidence="6">
    <location>
        <position position="326"/>
    </location>
    <ligand>
        <name>Ca(2+)</name>
        <dbReference type="ChEBI" id="CHEBI:29108"/>
    </ligand>
</feature>
<feature type="binding site" evidence="6">
    <location>
        <position position="205"/>
    </location>
    <ligand>
        <name>Ca(2+)</name>
        <dbReference type="ChEBI" id="CHEBI:29108"/>
    </ligand>
</feature>
<feature type="compositionally biased region" description="Low complexity" evidence="7">
    <location>
        <begin position="28"/>
        <end position="37"/>
    </location>
</feature>
<feature type="binding site" evidence="6">
    <location>
        <position position="387"/>
    </location>
    <ligand>
        <name>Ca(2+)</name>
        <dbReference type="ChEBI" id="CHEBI:29108"/>
    </ligand>
</feature>
<feature type="compositionally biased region" description="Low complexity" evidence="7">
    <location>
        <begin position="78"/>
        <end position="96"/>
    </location>
</feature>